<evidence type="ECO:0000256" key="8">
    <source>
        <dbReference type="RuleBase" id="RU003981"/>
    </source>
</evidence>
<dbReference type="SUPFAM" id="SSF103025">
    <property type="entry name" value="Folate-binding domain"/>
    <property type="match status" value="1"/>
</dbReference>
<dbReference type="AlphaFoldDB" id="A0A5B0Q033"/>
<evidence type="ECO:0000313" key="11">
    <source>
        <dbReference type="EMBL" id="KAA1106552.1"/>
    </source>
</evidence>
<evidence type="ECO:0000256" key="3">
    <source>
        <dbReference type="ARBA" id="ARBA00022576"/>
    </source>
</evidence>
<keyword evidence="4 8" id="KW-0808">Transferase</keyword>
<dbReference type="SUPFAM" id="SSF101790">
    <property type="entry name" value="Aminomethyltransferase beta-barrel domain"/>
    <property type="match status" value="1"/>
</dbReference>
<evidence type="ECO:0000256" key="1">
    <source>
        <dbReference type="ARBA" id="ARBA00008609"/>
    </source>
</evidence>
<accession>A0A5B0Q033</accession>
<dbReference type="Pfam" id="PF01571">
    <property type="entry name" value="GCV_T"/>
    <property type="match status" value="1"/>
</dbReference>
<evidence type="ECO:0000313" key="14">
    <source>
        <dbReference type="Proteomes" id="UP000325313"/>
    </source>
</evidence>
<dbReference type="Proteomes" id="UP000325313">
    <property type="component" value="Unassembled WGS sequence"/>
</dbReference>
<dbReference type="Gene3D" id="4.10.1250.10">
    <property type="entry name" value="Aminomethyltransferase fragment"/>
    <property type="match status" value="1"/>
</dbReference>
<dbReference type="InterPro" id="IPR006223">
    <property type="entry name" value="GcvT"/>
</dbReference>
<evidence type="ECO:0000313" key="12">
    <source>
        <dbReference type="EMBL" id="KAA1126251.1"/>
    </source>
</evidence>
<keyword evidence="8" id="KW-0809">Transit peptide</keyword>
<evidence type="ECO:0000256" key="6">
    <source>
        <dbReference type="ARBA" id="ARBA00047665"/>
    </source>
</evidence>
<keyword evidence="3 8" id="KW-0032">Aminotransferase</keyword>
<evidence type="ECO:0000259" key="10">
    <source>
        <dbReference type="Pfam" id="PF08669"/>
    </source>
</evidence>
<name>A0A5B0Q033_PUCGR</name>
<dbReference type="GO" id="GO:0005739">
    <property type="term" value="C:mitochondrion"/>
    <property type="evidence" value="ECO:0007669"/>
    <property type="project" value="UniProtKB-SubCell"/>
</dbReference>
<comment type="function">
    <text evidence="8">The glycine cleavage system catalyzes the degradation of glycine.</text>
</comment>
<reference evidence="13 14" key="1">
    <citation type="submission" date="2019-05" db="EMBL/GenBank/DDBJ databases">
        <title>Emergence of the Ug99 lineage of the wheat stem rust pathogen through somatic hybridization.</title>
        <authorList>
            <person name="Li F."/>
            <person name="Upadhyaya N.M."/>
            <person name="Sperschneider J."/>
            <person name="Matny O."/>
            <person name="Nguyen-Phuc H."/>
            <person name="Mago R."/>
            <person name="Raley C."/>
            <person name="Miller M.E."/>
            <person name="Silverstein K.A.T."/>
            <person name="Henningsen E."/>
            <person name="Hirsch C.D."/>
            <person name="Visser B."/>
            <person name="Pretorius Z.A."/>
            <person name="Steffenson B.J."/>
            <person name="Schwessinger B."/>
            <person name="Dodds P.N."/>
            <person name="Figueroa M."/>
        </authorList>
    </citation>
    <scope>NUCLEOTIDE SEQUENCE [LARGE SCALE GENOMIC DNA]</scope>
    <source>
        <strain evidence="11">21-0</strain>
        <strain evidence="12 14">Ug99</strain>
    </source>
</reference>
<dbReference type="GO" id="GO:0004047">
    <property type="term" value="F:aminomethyltransferase activity"/>
    <property type="evidence" value="ECO:0007669"/>
    <property type="project" value="UniProtKB-EC"/>
</dbReference>
<evidence type="ECO:0000259" key="9">
    <source>
        <dbReference type="Pfam" id="PF01571"/>
    </source>
</evidence>
<dbReference type="PIRSF" id="PIRSF006487">
    <property type="entry name" value="GcvT"/>
    <property type="match status" value="1"/>
</dbReference>
<dbReference type="InterPro" id="IPR029043">
    <property type="entry name" value="GcvT/YgfZ_C"/>
</dbReference>
<dbReference type="EC" id="2.1.2.10" evidence="2 8"/>
<keyword evidence="8" id="KW-0496">Mitochondrion</keyword>
<evidence type="ECO:0000256" key="7">
    <source>
        <dbReference type="PIRSR" id="PIRSR006487-1"/>
    </source>
</evidence>
<dbReference type="Pfam" id="PF08669">
    <property type="entry name" value="GCV_T_C"/>
    <property type="match status" value="1"/>
</dbReference>
<dbReference type="GO" id="GO:0032259">
    <property type="term" value="P:methylation"/>
    <property type="evidence" value="ECO:0007669"/>
    <property type="project" value="UniProtKB-KW"/>
</dbReference>
<organism evidence="11 13">
    <name type="scientific">Puccinia graminis f. sp. tritici</name>
    <dbReference type="NCBI Taxonomy" id="56615"/>
    <lineage>
        <taxon>Eukaryota</taxon>
        <taxon>Fungi</taxon>
        <taxon>Dikarya</taxon>
        <taxon>Basidiomycota</taxon>
        <taxon>Pucciniomycotina</taxon>
        <taxon>Pucciniomycetes</taxon>
        <taxon>Pucciniales</taxon>
        <taxon>Pucciniaceae</taxon>
        <taxon>Puccinia</taxon>
    </lineage>
</organism>
<dbReference type="Proteomes" id="UP000324748">
    <property type="component" value="Unassembled WGS sequence"/>
</dbReference>
<gene>
    <name evidence="11" type="primary">GCV1_1</name>
    <name evidence="11" type="ORF">PGT21_036104</name>
    <name evidence="12" type="ORF">PGTUg99_020349</name>
</gene>
<comment type="caution">
    <text evidence="11">The sequence shown here is derived from an EMBL/GenBank/DDBJ whole genome shotgun (WGS) entry which is preliminary data.</text>
</comment>
<dbReference type="GO" id="GO:0005960">
    <property type="term" value="C:glycine cleavage complex"/>
    <property type="evidence" value="ECO:0007669"/>
    <property type="project" value="InterPro"/>
</dbReference>
<comment type="subunit">
    <text evidence="8">The glycine cleavage system is composed of four proteins: P, T, L and H.</text>
</comment>
<dbReference type="Gene3D" id="3.30.70.1400">
    <property type="entry name" value="Aminomethyltransferase beta-barrel domains"/>
    <property type="match status" value="1"/>
</dbReference>
<comment type="similarity">
    <text evidence="1 8">Belongs to the GcvT family.</text>
</comment>
<dbReference type="FunFam" id="3.30.70.1400:FF:000001">
    <property type="entry name" value="Aminomethyltransferase"/>
    <property type="match status" value="1"/>
</dbReference>
<dbReference type="InterPro" id="IPR027266">
    <property type="entry name" value="TrmE/GcvT-like"/>
</dbReference>
<proteinExistence type="inferred from homology"/>
<feature type="domain" description="Aminomethyltransferase C-terminal" evidence="10">
    <location>
        <begin position="338"/>
        <end position="417"/>
    </location>
</feature>
<dbReference type="Gene3D" id="3.30.1360.120">
    <property type="entry name" value="Probable tRNA modification gtpase trme, domain 1"/>
    <property type="match status" value="1"/>
</dbReference>
<evidence type="ECO:0000256" key="2">
    <source>
        <dbReference type="ARBA" id="ARBA00012616"/>
    </source>
</evidence>
<sequence>MGNQGMTMLTTTYPRIISLSARTAARISPIGNIHRNAFSSTTTKSSSETLKKTPIYPLHVHPSNGAKMVPFAGFDMPLSYSKSGGQIAEHAAVRKECGLFDVSHMVQSRYRGKSAVEFLSKLLPSSLSSMKAYSSTLSVIMNEKGGILDDCLITRWGEQDWYLVTNAGRRDSDLAWIDKIRQEFPSDSLQMDILDGWGLLALQGPKASKILQPLLDDRSLALDQSLFFGQSIHTKVVGTEVHIARSGYTGEDGFEISVPPTDALGFAELLAKQPGVTLTGLAARDSLRLEAGMCLYGADLDESVGVAEAGLGWVVGKERSGFFGEGRTRAEKGELIKRRRVGLTVEKGPPARSGALITDSNGQEVGVVTSGIPSPSLAGQNIAMAYVSSGLHKPGSKVNVLVRGKPRQAEVVKMPFVESNYYRNSS</sequence>
<dbReference type="NCBIfam" id="TIGR00528">
    <property type="entry name" value="gcvT"/>
    <property type="match status" value="1"/>
</dbReference>
<dbReference type="GO" id="GO:0008483">
    <property type="term" value="F:transaminase activity"/>
    <property type="evidence" value="ECO:0007669"/>
    <property type="project" value="UniProtKB-KW"/>
</dbReference>
<dbReference type="EMBL" id="VSWC01000040">
    <property type="protein sequence ID" value="KAA1106552.1"/>
    <property type="molecule type" value="Genomic_DNA"/>
</dbReference>
<dbReference type="PANTHER" id="PTHR43757">
    <property type="entry name" value="AMINOMETHYLTRANSFERASE"/>
    <property type="match status" value="1"/>
</dbReference>
<dbReference type="FunFam" id="2.40.30.110:FF:000002">
    <property type="entry name" value="Aminomethyltransferase"/>
    <property type="match status" value="1"/>
</dbReference>
<evidence type="ECO:0000313" key="13">
    <source>
        <dbReference type="Proteomes" id="UP000324748"/>
    </source>
</evidence>
<feature type="binding site" evidence="7">
    <location>
        <position position="255"/>
    </location>
    <ligand>
        <name>substrate</name>
    </ligand>
</feature>
<dbReference type="GO" id="GO:0008168">
    <property type="term" value="F:methyltransferase activity"/>
    <property type="evidence" value="ECO:0007669"/>
    <property type="project" value="UniProtKB-KW"/>
</dbReference>
<dbReference type="NCBIfam" id="NF001567">
    <property type="entry name" value="PRK00389.1"/>
    <property type="match status" value="1"/>
</dbReference>
<protein>
    <recommendedName>
        <fullName evidence="2 8">Aminomethyltransferase</fullName>
        <ecNumber evidence="2 8">2.1.2.10</ecNumber>
    </recommendedName>
    <alternativeName>
        <fullName evidence="5 8">Glycine cleavage system T protein</fullName>
    </alternativeName>
</protein>
<comment type="catalytic activity">
    <reaction evidence="6 8">
        <text>N(6)-[(R)-S(8)-aminomethyldihydrolipoyl]-L-lysyl-[protein] + (6S)-5,6,7,8-tetrahydrofolate = N(6)-[(R)-dihydrolipoyl]-L-lysyl-[protein] + (6R)-5,10-methylene-5,6,7,8-tetrahydrofolate + NH4(+)</text>
        <dbReference type="Rhea" id="RHEA:16945"/>
        <dbReference type="Rhea" id="RHEA-COMP:10475"/>
        <dbReference type="Rhea" id="RHEA-COMP:10492"/>
        <dbReference type="ChEBI" id="CHEBI:15636"/>
        <dbReference type="ChEBI" id="CHEBI:28938"/>
        <dbReference type="ChEBI" id="CHEBI:57453"/>
        <dbReference type="ChEBI" id="CHEBI:83100"/>
        <dbReference type="ChEBI" id="CHEBI:83143"/>
        <dbReference type="EC" id="2.1.2.10"/>
    </reaction>
</comment>
<evidence type="ECO:0000256" key="5">
    <source>
        <dbReference type="ARBA" id="ARBA00031395"/>
    </source>
</evidence>
<dbReference type="PANTHER" id="PTHR43757:SF2">
    <property type="entry name" value="AMINOMETHYLTRANSFERASE, MITOCHONDRIAL"/>
    <property type="match status" value="1"/>
</dbReference>
<dbReference type="Gene3D" id="2.40.30.110">
    <property type="entry name" value="Aminomethyltransferase beta-barrel domains"/>
    <property type="match status" value="1"/>
</dbReference>
<keyword evidence="13" id="KW-1185">Reference proteome</keyword>
<dbReference type="EMBL" id="VDEP01000172">
    <property type="protein sequence ID" value="KAA1126251.1"/>
    <property type="molecule type" value="Genomic_DNA"/>
</dbReference>
<dbReference type="GO" id="GO:0006546">
    <property type="term" value="P:glycine catabolic process"/>
    <property type="evidence" value="ECO:0007669"/>
    <property type="project" value="InterPro"/>
</dbReference>
<dbReference type="InterPro" id="IPR028896">
    <property type="entry name" value="GcvT/YgfZ/DmdA"/>
</dbReference>
<feature type="domain" description="GCVT N-terminal" evidence="9">
    <location>
        <begin position="60"/>
        <end position="317"/>
    </location>
</feature>
<comment type="subcellular location">
    <subcellularLocation>
        <location evidence="8">Mitochondrion</location>
    </subcellularLocation>
</comment>
<evidence type="ECO:0000256" key="4">
    <source>
        <dbReference type="ARBA" id="ARBA00022679"/>
    </source>
</evidence>
<dbReference type="InterPro" id="IPR006222">
    <property type="entry name" value="GCVT_N"/>
</dbReference>
<dbReference type="InterPro" id="IPR013977">
    <property type="entry name" value="GcvT_C"/>
</dbReference>
<keyword evidence="11" id="KW-0489">Methyltransferase</keyword>
<dbReference type="OrthoDB" id="10263536at2759"/>